<evidence type="ECO:0000313" key="2">
    <source>
        <dbReference type="Proteomes" id="UP001497535"/>
    </source>
</evidence>
<gene>
    <name evidence="1" type="ORF">MENTE1834_LOCUS23303</name>
</gene>
<accession>A0ACB0ZBZ8</accession>
<keyword evidence="2" id="KW-1185">Reference proteome</keyword>
<reference evidence="1" key="1">
    <citation type="submission" date="2023-11" db="EMBL/GenBank/DDBJ databases">
        <authorList>
            <person name="Poullet M."/>
        </authorList>
    </citation>
    <scope>NUCLEOTIDE SEQUENCE</scope>
    <source>
        <strain evidence="1">E1834</strain>
    </source>
</reference>
<proteinExistence type="predicted"/>
<organism evidence="1 2">
    <name type="scientific">Meloidogyne enterolobii</name>
    <name type="common">Root-knot nematode worm</name>
    <name type="synonym">Meloidogyne mayaguensis</name>
    <dbReference type="NCBI Taxonomy" id="390850"/>
    <lineage>
        <taxon>Eukaryota</taxon>
        <taxon>Metazoa</taxon>
        <taxon>Ecdysozoa</taxon>
        <taxon>Nematoda</taxon>
        <taxon>Chromadorea</taxon>
        <taxon>Rhabditida</taxon>
        <taxon>Tylenchina</taxon>
        <taxon>Tylenchomorpha</taxon>
        <taxon>Tylenchoidea</taxon>
        <taxon>Meloidogynidae</taxon>
        <taxon>Meloidogyninae</taxon>
        <taxon>Meloidogyne</taxon>
    </lineage>
</organism>
<sequence>MFFRELYFHLSSPAIIRRVKLYAQDPKKPASSNNLLHKQGDRYVSWDLRDPYLAGEVNESPIFRIMLCDLANEEYCQLLNRLAMSAERFVEFRTFTPDAFFPFRKFIQSPLENENCRQMCENNYKLLYMIAALLSRGAIVKDYLMVTEASRDEFVQRCSKDFKRDKALSLEVIEQVLAEIDKRLDCIHPMQIYKWIYHRLSRNVDAMKQIHEDMMREGYVRVRKVLITPTRMLFVAPELLMGNRVLRLDAEKYPLDKFLRVVFRDDDGQSVHAVNIGAVLIDRFIGLRLRNGIEIACRKFNYFGSSNSQMRDNGCYFINASFEEIEDIRKQLGSFKIQSAPKMMSRIAQCFTQARETGLELERRHYATIHDYLGGKDTNSEPYNFSDGVGRISYETAKELSRVLSVDKSMDELREWGVRNGVQDTTNWEKRDCWLDLHIQFRPSQKKFKAPRANQKLEIVKYSSPVSLCLNRPVNNILDQLRLKLQIPIPTTLGRAMFGIVDESGQLQYGQVFIRYTKNAALKLPMPTAERQVLKGPVMITKNPSIVAGDIRMFNAVDIPALHHLCDVVVFPRYGPRPHTDEMAGSDLDGDEYTVIWDEQLYLDKNEDAFDYTCKAQEAAAISEKDLRDKMAEFFVDYIKQDSIGRIANAFLVNSDLYGIKSEICMRIAAKHMEAVDFPKTGVPPQSLTKNWEPEKPPGENGEPGQPAMPPERAERSPDFMEKNNEPMYISSRLNGQLYRRAKEIDDILTIATQDEEMANIELDPLITYPGCDDPAMLDLAQQHYESYSANIQNVLDCYGIKAEGELFSGHFASLRNRLSDKDSDDMSFYNTTNAIEQQLFSIFSRFRRQFFETSFNNNPAYRYEDVTVPVHSYARTNGVKDVFRRICIDPTDDFKRLACAYYQISYSNFYIYCLF</sequence>
<dbReference type="EMBL" id="CAVMJV010000030">
    <property type="protein sequence ID" value="CAK5076438.1"/>
    <property type="molecule type" value="Genomic_DNA"/>
</dbReference>
<dbReference type="Proteomes" id="UP001497535">
    <property type="component" value="Unassembled WGS sequence"/>
</dbReference>
<evidence type="ECO:0000313" key="1">
    <source>
        <dbReference type="EMBL" id="CAK5076438.1"/>
    </source>
</evidence>
<name>A0ACB0ZBZ8_MELEN</name>
<comment type="caution">
    <text evidence="1">The sequence shown here is derived from an EMBL/GenBank/DDBJ whole genome shotgun (WGS) entry which is preliminary data.</text>
</comment>
<protein>
    <submittedName>
        <fullName evidence="1">Uncharacterized protein</fullName>
    </submittedName>
</protein>